<feature type="compositionally biased region" description="Basic and acidic residues" evidence="2">
    <location>
        <begin position="307"/>
        <end position="321"/>
    </location>
</feature>
<feature type="compositionally biased region" description="Basic and acidic residues" evidence="2">
    <location>
        <begin position="433"/>
        <end position="450"/>
    </location>
</feature>
<accession>A0A9J6BTW4</accession>
<feature type="compositionally biased region" description="Basic and acidic residues" evidence="2">
    <location>
        <begin position="413"/>
        <end position="424"/>
    </location>
</feature>
<feature type="compositionally biased region" description="Basic and acidic residues" evidence="2">
    <location>
        <begin position="74"/>
        <end position="112"/>
    </location>
</feature>
<protein>
    <recommendedName>
        <fullName evidence="3">DUF3752 domain-containing protein</fullName>
    </recommendedName>
</protein>
<comment type="caution">
    <text evidence="4">The sequence shown here is derived from an EMBL/GenBank/DDBJ whole genome shotgun (WGS) entry which is preliminary data.</text>
</comment>
<dbReference type="OrthoDB" id="341477at2759"/>
<feature type="compositionally biased region" description="Basic and acidic residues" evidence="2">
    <location>
        <begin position="22"/>
        <end position="34"/>
    </location>
</feature>
<dbReference type="Pfam" id="PF12572">
    <property type="entry name" value="DUF3752"/>
    <property type="match status" value="1"/>
</dbReference>
<feature type="region of interest" description="Disordered" evidence="2">
    <location>
        <begin position="1"/>
        <end position="336"/>
    </location>
</feature>
<keyword evidence="5" id="KW-1185">Reference proteome</keyword>
<dbReference type="EMBL" id="JADBJN010000003">
    <property type="protein sequence ID" value="KAG5673329.1"/>
    <property type="molecule type" value="Genomic_DNA"/>
</dbReference>
<feature type="compositionally biased region" description="Basic and acidic residues" evidence="2">
    <location>
        <begin position="195"/>
        <end position="234"/>
    </location>
</feature>
<dbReference type="InterPro" id="IPR022226">
    <property type="entry name" value="DUF3752"/>
</dbReference>
<feature type="coiled-coil region" evidence="1">
    <location>
        <begin position="343"/>
        <end position="370"/>
    </location>
</feature>
<sequence length="526" mass="62950">MYDSDDSSDSDSGTSFKRGKKTKLDNSVRSPKKESNKRHSNSNSEKYAFDRKDKSDRSEKRVHKTKSSTATTSYEREEDRKRHRDGHRDEKKRNTEYEDKKRTYQRSKSNDRKSRRSRERSPHKSSSHKESSLRQKSPRDHKYDRNEDVRKRRSNTLERQKDGDNRTKRSHSNEKHDIRKNLHHNDKTSSLSSNNKEDKNSRKREENSPSREYHRKEKEEHYQRKERKHEDKRSKSPNKNHSRDHLRHSSVERNKVKENSFDAYGPALPPPNKKQKTPEIRQTKSEIPTVTKEFASKKIPIGPVLPDDYKPRNEENYDRISSDNSDEEDVIGPVIIDKSKMTERELELEKRKIQLKIEALDRRQEQIQTDQREEWMLELPSVKKVHDLGLAARQFRRGEQPDFSDRSSWTKTPNDEQKTQDKTKDHHRNIEKRRHDEATAKRDAEQEEIARKHKKIHKRDKSLLELHEKKMKKEKKKSKDEKVERKPFNRETDLQVNRFDESRKKAAIKSSHLLDDRFSSGQRKYL</sequence>
<proteinExistence type="predicted"/>
<name>A0A9J6BTW4_POLVA</name>
<feature type="compositionally biased region" description="Basic and acidic residues" evidence="2">
    <location>
        <begin position="47"/>
        <end position="59"/>
    </location>
</feature>
<feature type="compositionally biased region" description="Basic and acidic residues" evidence="2">
    <location>
        <begin position="119"/>
        <end position="187"/>
    </location>
</feature>
<feature type="region of interest" description="Disordered" evidence="2">
    <location>
        <begin position="393"/>
        <end position="500"/>
    </location>
</feature>
<feature type="compositionally biased region" description="Basic and acidic residues" evidence="2">
    <location>
        <begin position="396"/>
        <end position="405"/>
    </location>
</feature>
<evidence type="ECO:0000256" key="2">
    <source>
        <dbReference type="SAM" id="MobiDB-lite"/>
    </source>
</evidence>
<organism evidence="4 5">
    <name type="scientific">Polypedilum vanderplanki</name>
    <name type="common">Sleeping chironomid midge</name>
    <dbReference type="NCBI Taxonomy" id="319348"/>
    <lineage>
        <taxon>Eukaryota</taxon>
        <taxon>Metazoa</taxon>
        <taxon>Ecdysozoa</taxon>
        <taxon>Arthropoda</taxon>
        <taxon>Hexapoda</taxon>
        <taxon>Insecta</taxon>
        <taxon>Pterygota</taxon>
        <taxon>Neoptera</taxon>
        <taxon>Endopterygota</taxon>
        <taxon>Diptera</taxon>
        <taxon>Nematocera</taxon>
        <taxon>Chironomoidea</taxon>
        <taxon>Chironomidae</taxon>
        <taxon>Chironominae</taxon>
        <taxon>Polypedilum</taxon>
        <taxon>Polypedilum</taxon>
    </lineage>
</organism>
<dbReference type="PANTHER" id="PTHR46370">
    <property type="entry name" value="GPALPP MOTIFS-CONTAINING PROTEIN 1"/>
    <property type="match status" value="1"/>
</dbReference>
<dbReference type="InterPro" id="IPR046331">
    <property type="entry name" value="GPAM1-like"/>
</dbReference>
<evidence type="ECO:0000313" key="4">
    <source>
        <dbReference type="EMBL" id="KAG5673329.1"/>
    </source>
</evidence>
<feature type="compositionally biased region" description="Basic residues" evidence="2">
    <location>
        <begin position="451"/>
        <end position="460"/>
    </location>
</feature>
<evidence type="ECO:0000256" key="1">
    <source>
        <dbReference type="SAM" id="Coils"/>
    </source>
</evidence>
<dbReference type="Proteomes" id="UP001107558">
    <property type="component" value="Chromosome 3"/>
</dbReference>
<reference evidence="4" key="1">
    <citation type="submission" date="2021-03" db="EMBL/GenBank/DDBJ databases">
        <title>Chromosome level genome of the anhydrobiotic midge Polypedilum vanderplanki.</title>
        <authorList>
            <person name="Yoshida Y."/>
            <person name="Kikawada T."/>
            <person name="Gusev O."/>
        </authorList>
    </citation>
    <scope>NUCLEOTIDE SEQUENCE</scope>
    <source>
        <strain evidence="4">NIAS01</strain>
        <tissue evidence="4">Whole body or cell culture</tissue>
    </source>
</reference>
<feature type="compositionally biased region" description="Basic and acidic residues" evidence="2">
    <location>
        <begin position="241"/>
        <end position="260"/>
    </location>
</feature>
<evidence type="ECO:0000313" key="5">
    <source>
        <dbReference type="Proteomes" id="UP001107558"/>
    </source>
</evidence>
<dbReference type="AlphaFoldDB" id="A0A9J6BTW4"/>
<feature type="domain" description="DUF3752" evidence="3">
    <location>
        <begin position="390"/>
        <end position="519"/>
    </location>
</feature>
<dbReference type="PANTHER" id="PTHR46370:SF1">
    <property type="entry name" value="GPALPP MOTIFS-CONTAINING PROTEIN 1"/>
    <property type="match status" value="1"/>
</dbReference>
<gene>
    <name evidence="4" type="ORF">PVAND_003389</name>
</gene>
<evidence type="ECO:0000259" key="3">
    <source>
        <dbReference type="Pfam" id="PF12572"/>
    </source>
</evidence>
<keyword evidence="1" id="KW-0175">Coiled coil</keyword>
<feature type="compositionally biased region" description="Basic and acidic residues" evidence="2">
    <location>
        <begin position="477"/>
        <end position="500"/>
    </location>
</feature>